<dbReference type="Proteomes" id="UP000471152">
    <property type="component" value="Unassembled WGS sequence"/>
</dbReference>
<accession>A0A6P0H5K2</accession>
<evidence type="ECO:0000256" key="1">
    <source>
        <dbReference type="SAM" id="MobiDB-lite"/>
    </source>
</evidence>
<gene>
    <name evidence="2" type="ORF">G3R41_09125</name>
</gene>
<feature type="region of interest" description="Disordered" evidence="1">
    <location>
        <begin position="38"/>
        <end position="57"/>
    </location>
</feature>
<reference evidence="2 3" key="1">
    <citation type="submission" date="2020-02" db="EMBL/GenBank/DDBJ databases">
        <title>The WGS of Modestobacter muralis DSM 100205.</title>
        <authorList>
            <person name="Jiang Z."/>
        </authorList>
    </citation>
    <scope>NUCLEOTIDE SEQUENCE [LARGE SCALE GENOMIC DNA]</scope>
    <source>
        <strain evidence="2 3">DSM 100205</strain>
    </source>
</reference>
<dbReference type="InterPro" id="IPR023365">
    <property type="entry name" value="Sortase_dom-sf"/>
</dbReference>
<evidence type="ECO:0000313" key="3">
    <source>
        <dbReference type="Proteomes" id="UP000471152"/>
    </source>
</evidence>
<comment type="caution">
    <text evidence="2">The sequence shown here is derived from an EMBL/GenBank/DDBJ whole genome shotgun (WGS) entry which is preliminary data.</text>
</comment>
<protein>
    <submittedName>
        <fullName evidence="2">Class F sortase</fullName>
    </submittedName>
</protein>
<dbReference type="AlphaFoldDB" id="A0A6P0H5K2"/>
<name>A0A6P0H5K2_9ACTN</name>
<evidence type="ECO:0000313" key="2">
    <source>
        <dbReference type="EMBL" id="NEN51098.1"/>
    </source>
</evidence>
<dbReference type="EMBL" id="JAAGWB010000018">
    <property type="protein sequence ID" value="NEN51098.1"/>
    <property type="molecule type" value="Genomic_DNA"/>
</dbReference>
<sequence length="220" mass="21886">MARPGPRAAALGGCAVLGMTGAVVLGLGLSGGALPAAGSAPAGVTAPPSGAPPEATALPRTTATAWTTPSSPVHVRVDAVGLDLPVLPLSAPSGVIDPPLLTAAYWVQPYGEPVGAAEDADNTLYLAAHSTSRGSSGFDPLLTADHQDSALAPGDVVSVSTPEGTVDYTVERTARYDADALADAAEVWEVVPGRLVLLTCLTPLGSGATTEDLVVFATAR</sequence>
<organism evidence="2 3">
    <name type="scientific">Modestobacter muralis</name>
    <dbReference type="NCBI Taxonomy" id="1608614"/>
    <lineage>
        <taxon>Bacteria</taxon>
        <taxon>Bacillati</taxon>
        <taxon>Actinomycetota</taxon>
        <taxon>Actinomycetes</taxon>
        <taxon>Geodermatophilales</taxon>
        <taxon>Geodermatophilaceae</taxon>
        <taxon>Modestobacter</taxon>
    </lineage>
</organism>
<dbReference type="CDD" id="cd05829">
    <property type="entry name" value="Sortase_F"/>
    <property type="match status" value="1"/>
</dbReference>
<dbReference type="RefSeq" id="WP_163610790.1">
    <property type="nucleotide sequence ID" value="NZ_JAAGWB010000018.1"/>
</dbReference>
<dbReference type="InterPro" id="IPR042001">
    <property type="entry name" value="Sortase_F"/>
</dbReference>
<proteinExistence type="predicted"/>
<dbReference type="SUPFAM" id="SSF63817">
    <property type="entry name" value="Sortase"/>
    <property type="match status" value="1"/>
</dbReference>
<dbReference type="Gene3D" id="2.40.260.10">
    <property type="entry name" value="Sortase"/>
    <property type="match status" value="1"/>
</dbReference>